<dbReference type="EMBL" id="JAGETR010000046">
    <property type="protein sequence ID" value="MBO2006784.1"/>
    <property type="molecule type" value="Genomic_DNA"/>
</dbReference>
<gene>
    <name evidence="1" type="ORF">J4732_08495</name>
</gene>
<dbReference type="AlphaFoldDB" id="A0A939NSY1"/>
<proteinExistence type="predicted"/>
<evidence type="ECO:0000313" key="1">
    <source>
        <dbReference type="EMBL" id="MBO2006784.1"/>
    </source>
</evidence>
<accession>A0A939NSY1</accession>
<name>A0A939NSY1_SERMA</name>
<protein>
    <submittedName>
        <fullName evidence="1">Uncharacterized protein</fullName>
    </submittedName>
</protein>
<sequence length="59" mass="7029">MLTIYRTTLFVLSLTVILPLKATTTVTGYLNEGNNKSLRCCRRRLQRIRRRIGRICRRY</sequence>
<organism evidence="1">
    <name type="scientific">Serratia marcescens</name>
    <dbReference type="NCBI Taxonomy" id="615"/>
    <lineage>
        <taxon>Bacteria</taxon>
        <taxon>Pseudomonadati</taxon>
        <taxon>Pseudomonadota</taxon>
        <taxon>Gammaproteobacteria</taxon>
        <taxon>Enterobacterales</taxon>
        <taxon>Yersiniaceae</taxon>
        <taxon>Serratia</taxon>
    </lineage>
</organism>
<reference evidence="1" key="1">
    <citation type="submission" date="2021-03" db="EMBL/GenBank/DDBJ databases">
        <title>Molecular epidemiology and mechanisms of colistin and carbapenem resistance in Enterobacteriaceae from clinical isolates, the environment and porcine samples in Pretoria, South Africa.</title>
        <authorList>
            <person name="Bogoshi D."/>
            <person name="Mbelle N.M."/>
            <person name="Naidoo V."/>
            <person name="Osei Sekyere J."/>
        </authorList>
    </citation>
    <scope>NUCLEOTIDE SEQUENCE</scope>
    <source>
        <strain evidence="1">C080</strain>
    </source>
</reference>
<comment type="caution">
    <text evidence="1">The sequence shown here is derived from an EMBL/GenBank/DDBJ whole genome shotgun (WGS) entry which is preliminary data.</text>
</comment>